<comment type="subcellular location">
    <subcellularLocation>
        <location evidence="1">Membrane</location>
    </subcellularLocation>
</comment>
<evidence type="ECO:0000313" key="6">
    <source>
        <dbReference type="EMBL" id="MEQ2193761.1"/>
    </source>
</evidence>
<dbReference type="PANTHER" id="PTHR31774:SF0">
    <property type="entry name" value="PROTEIN SHISA-6"/>
    <property type="match status" value="1"/>
</dbReference>
<protein>
    <submittedName>
        <fullName evidence="6">Uncharacterized protein</fullName>
    </submittedName>
</protein>
<reference evidence="6 7" key="1">
    <citation type="submission" date="2021-06" db="EMBL/GenBank/DDBJ databases">
        <authorList>
            <person name="Palmer J.M."/>
        </authorList>
    </citation>
    <scope>NUCLEOTIDE SEQUENCE [LARGE SCALE GENOMIC DNA]</scope>
    <source>
        <strain evidence="6 7">XC_2019</strain>
        <tissue evidence="6">Muscle</tissue>
    </source>
</reference>
<keyword evidence="3" id="KW-1133">Transmembrane helix</keyword>
<name>A0ABV0QEC3_9TELE</name>
<keyword evidence="4" id="KW-0472">Membrane</keyword>
<dbReference type="PANTHER" id="PTHR31774">
    <property type="entry name" value="PROTEIN SHISA-9-RELATED"/>
    <property type="match status" value="1"/>
</dbReference>
<feature type="region of interest" description="Disordered" evidence="5">
    <location>
        <begin position="170"/>
        <end position="191"/>
    </location>
</feature>
<organism evidence="6 7">
    <name type="scientific">Xenoophorus captivus</name>
    <dbReference type="NCBI Taxonomy" id="1517983"/>
    <lineage>
        <taxon>Eukaryota</taxon>
        <taxon>Metazoa</taxon>
        <taxon>Chordata</taxon>
        <taxon>Craniata</taxon>
        <taxon>Vertebrata</taxon>
        <taxon>Euteleostomi</taxon>
        <taxon>Actinopterygii</taxon>
        <taxon>Neopterygii</taxon>
        <taxon>Teleostei</taxon>
        <taxon>Neoteleostei</taxon>
        <taxon>Acanthomorphata</taxon>
        <taxon>Ovalentaria</taxon>
        <taxon>Atherinomorphae</taxon>
        <taxon>Cyprinodontiformes</taxon>
        <taxon>Goodeidae</taxon>
        <taxon>Xenoophorus</taxon>
    </lineage>
</organism>
<evidence type="ECO:0000256" key="2">
    <source>
        <dbReference type="ARBA" id="ARBA00022692"/>
    </source>
</evidence>
<sequence>MGSHRSQHLSVSFPRARRLKWIWVTVGSPSVHRLEPESMHFICDIAADSQCDTLYYQPGLLHYSLTHSSLSGDVCGGTEGNPSDSPVDILPVNKTPLLLTLIMHFIDFGKGYNHVPHGNHHHDYQHSHLDLTALTPKLDRPQRMNNILTSATEPYDLTLSRSFQNLNHQQPSYELPLKPDLSKYSPHRLSR</sequence>
<accession>A0ABV0QEC3</accession>
<gene>
    <name evidence="6" type="ORF">XENOCAPTIV_012705</name>
</gene>
<dbReference type="InterPro" id="IPR026910">
    <property type="entry name" value="Shisa"/>
</dbReference>
<evidence type="ECO:0000256" key="1">
    <source>
        <dbReference type="ARBA" id="ARBA00004370"/>
    </source>
</evidence>
<dbReference type="EMBL" id="JAHRIN010008669">
    <property type="protein sequence ID" value="MEQ2193761.1"/>
    <property type="molecule type" value="Genomic_DNA"/>
</dbReference>
<evidence type="ECO:0000313" key="7">
    <source>
        <dbReference type="Proteomes" id="UP001434883"/>
    </source>
</evidence>
<keyword evidence="2" id="KW-0812">Transmembrane</keyword>
<evidence type="ECO:0000256" key="3">
    <source>
        <dbReference type="ARBA" id="ARBA00022989"/>
    </source>
</evidence>
<dbReference type="Proteomes" id="UP001434883">
    <property type="component" value="Unassembled WGS sequence"/>
</dbReference>
<evidence type="ECO:0000256" key="5">
    <source>
        <dbReference type="SAM" id="MobiDB-lite"/>
    </source>
</evidence>
<comment type="caution">
    <text evidence="6">The sequence shown here is derived from an EMBL/GenBank/DDBJ whole genome shotgun (WGS) entry which is preliminary data.</text>
</comment>
<keyword evidence="7" id="KW-1185">Reference proteome</keyword>
<evidence type="ECO:0000256" key="4">
    <source>
        <dbReference type="ARBA" id="ARBA00023136"/>
    </source>
</evidence>
<proteinExistence type="predicted"/>